<evidence type="ECO:0000256" key="6">
    <source>
        <dbReference type="SAM" id="Phobius"/>
    </source>
</evidence>
<evidence type="ECO:0000256" key="5">
    <source>
        <dbReference type="ARBA" id="ARBA00023136"/>
    </source>
</evidence>
<evidence type="ECO:0000256" key="1">
    <source>
        <dbReference type="ARBA" id="ARBA00004651"/>
    </source>
</evidence>
<evidence type="ECO:0000256" key="3">
    <source>
        <dbReference type="ARBA" id="ARBA00022692"/>
    </source>
</evidence>
<protein>
    <submittedName>
        <fullName evidence="7">Na/Pi cotransporter family protein</fullName>
    </submittedName>
</protein>
<feature type="transmembrane region" description="Helical" evidence="6">
    <location>
        <begin position="186"/>
        <end position="211"/>
    </location>
</feature>
<dbReference type="Pfam" id="PF02690">
    <property type="entry name" value="Na_Pi_cotrans"/>
    <property type="match status" value="2"/>
</dbReference>
<dbReference type="InterPro" id="IPR003841">
    <property type="entry name" value="Na/Pi_transpt"/>
</dbReference>
<organism evidence="7 8">
    <name type="scientific">Paenibacillus chartarius</name>
    <dbReference type="NCBI Taxonomy" id="747481"/>
    <lineage>
        <taxon>Bacteria</taxon>
        <taxon>Bacillati</taxon>
        <taxon>Bacillota</taxon>
        <taxon>Bacilli</taxon>
        <taxon>Bacillales</taxon>
        <taxon>Paenibacillaceae</taxon>
        <taxon>Paenibacillus</taxon>
    </lineage>
</organism>
<keyword evidence="2" id="KW-1003">Cell membrane</keyword>
<dbReference type="PANTHER" id="PTHR10010:SF46">
    <property type="entry name" value="SODIUM-DEPENDENT PHOSPHATE TRANSPORT PROTEIN 2B"/>
    <property type="match status" value="1"/>
</dbReference>
<dbReference type="RefSeq" id="WP_377469120.1">
    <property type="nucleotide sequence ID" value="NZ_JBHLWN010000025.1"/>
</dbReference>
<dbReference type="PANTHER" id="PTHR10010">
    <property type="entry name" value="SOLUTE CARRIER FAMILY 34 SODIUM PHOSPHATE , MEMBER 2-RELATED"/>
    <property type="match status" value="1"/>
</dbReference>
<evidence type="ECO:0000313" key="7">
    <source>
        <dbReference type="EMBL" id="MFC0212052.1"/>
    </source>
</evidence>
<accession>A0ABV6DHF2</accession>
<feature type="transmembrane region" description="Helical" evidence="6">
    <location>
        <begin position="6"/>
        <end position="25"/>
    </location>
</feature>
<feature type="transmembrane region" description="Helical" evidence="6">
    <location>
        <begin position="258"/>
        <end position="278"/>
    </location>
</feature>
<proteinExistence type="predicted"/>
<evidence type="ECO:0000256" key="4">
    <source>
        <dbReference type="ARBA" id="ARBA00022989"/>
    </source>
</evidence>
<dbReference type="Proteomes" id="UP001589776">
    <property type="component" value="Unassembled WGS sequence"/>
</dbReference>
<sequence length="321" mass="33631">MIITSIILPVCAGLCIFLFGMKLMESALQQWAGPYLHNILQMFTRTPIRGLLAGTALTAVLQSSTAVTVISIGLVNAGVLSFASTLGVILGTNIGTCLSTELIGLGLEGMGLPILLVSSAVWLASWLPSNSAAAKRAWLLNVRWASLALCGFALVLLGVEIMQTIGAPLRERGLFAWFVAAAQQSLLWGVVAGACVTALVHSSAATIALTMSLASIQAVSVELGIAIVLGANIGTCVTALIAAVGGTKAGRYVAWSHILLNVGGTLLFFPLIGLLFHITAWMTAGEAAQIARAQTLFNIVCSVLALPLCYLNKWKNLEFRL</sequence>
<name>A0ABV6DHF2_9BACL</name>
<keyword evidence="8" id="KW-1185">Reference proteome</keyword>
<evidence type="ECO:0000313" key="8">
    <source>
        <dbReference type="Proteomes" id="UP001589776"/>
    </source>
</evidence>
<dbReference type="EMBL" id="JBHLWN010000025">
    <property type="protein sequence ID" value="MFC0212052.1"/>
    <property type="molecule type" value="Genomic_DNA"/>
</dbReference>
<comment type="caution">
    <text evidence="7">The sequence shown here is derived from an EMBL/GenBank/DDBJ whole genome shotgun (WGS) entry which is preliminary data.</text>
</comment>
<feature type="transmembrane region" description="Helical" evidence="6">
    <location>
        <begin position="290"/>
        <end position="311"/>
    </location>
</feature>
<feature type="transmembrane region" description="Helical" evidence="6">
    <location>
        <begin position="144"/>
        <end position="165"/>
    </location>
</feature>
<evidence type="ECO:0000256" key="2">
    <source>
        <dbReference type="ARBA" id="ARBA00022475"/>
    </source>
</evidence>
<keyword evidence="3 6" id="KW-0812">Transmembrane</keyword>
<feature type="transmembrane region" description="Helical" evidence="6">
    <location>
        <begin position="69"/>
        <end position="90"/>
    </location>
</feature>
<reference evidence="7 8" key="1">
    <citation type="submission" date="2024-09" db="EMBL/GenBank/DDBJ databases">
        <authorList>
            <person name="Sun Q."/>
            <person name="Mori K."/>
        </authorList>
    </citation>
    <scope>NUCLEOTIDE SEQUENCE [LARGE SCALE GENOMIC DNA]</scope>
    <source>
        <strain evidence="7 8">CCM 7759</strain>
    </source>
</reference>
<keyword evidence="4 6" id="KW-1133">Transmembrane helix</keyword>
<feature type="transmembrane region" description="Helical" evidence="6">
    <location>
        <begin position="223"/>
        <end position="246"/>
    </location>
</feature>
<gene>
    <name evidence="7" type="ORF">ACFFK0_06225</name>
</gene>
<dbReference type="NCBIfam" id="NF037997">
    <property type="entry name" value="Na_Pi_symport"/>
    <property type="match status" value="1"/>
</dbReference>
<keyword evidence="5 6" id="KW-0472">Membrane</keyword>
<feature type="transmembrane region" description="Helical" evidence="6">
    <location>
        <begin position="102"/>
        <end position="124"/>
    </location>
</feature>
<comment type="subcellular location">
    <subcellularLocation>
        <location evidence="1">Cell membrane</location>
        <topology evidence="1">Multi-pass membrane protein</topology>
    </subcellularLocation>
</comment>